<reference evidence="2 3" key="1">
    <citation type="submission" date="2017-08" db="EMBL/GenBank/DDBJ databases">
        <title>Pusillimonas indicus sp. nov., a member of the family Alcaligenaceae isolated from surface seawater.</title>
        <authorList>
            <person name="Li J."/>
        </authorList>
    </citation>
    <scope>NUCLEOTIDE SEQUENCE [LARGE SCALE GENOMIC DNA]</scope>
    <source>
        <strain evidence="2 3">L52-1-41</strain>
    </source>
</reference>
<organism evidence="2 3">
    <name type="scientific">Neopusillimonas maritima</name>
    <dbReference type="NCBI Taxonomy" id="2026239"/>
    <lineage>
        <taxon>Bacteria</taxon>
        <taxon>Pseudomonadati</taxon>
        <taxon>Pseudomonadota</taxon>
        <taxon>Betaproteobacteria</taxon>
        <taxon>Burkholderiales</taxon>
        <taxon>Alcaligenaceae</taxon>
        <taxon>Neopusillimonas</taxon>
    </lineage>
</organism>
<dbReference type="RefSeq" id="WP_119516841.1">
    <property type="nucleotide sequence ID" value="NZ_NQYH01000015.1"/>
</dbReference>
<evidence type="ECO:0000256" key="1">
    <source>
        <dbReference type="SAM" id="SignalP"/>
    </source>
</evidence>
<evidence type="ECO:0000313" key="3">
    <source>
        <dbReference type="Proteomes" id="UP000266206"/>
    </source>
</evidence>
<dbReference type="Proteomes" id="UP000266206">
    <property type="component" value="Unassembled WGS sequence"/>
</dbReference>
<accession>A0A3A1YPR2</accession>
<name>A0A3A1YPR2_9BURK</name>
<keyword evidence="1" id="KW-0732">Signal</keyword>
<gene>
    <name evidence="2" type="ORF">CJP73_13920</name>
</gene>
<sequence length="128" mass="13965">MTSTKRIGILTLALGGAFSIASANAQTQTPEQRYQQELRQCEQLSPTVDMQACKREAGAALQATRRGNLQNHNGMNYDQNKTERCAALPAGQRDECMMQMSGQNTRTMGSVEEGGILRETTITVPATQ</sequence>
<comment type="caution">
    <text evidence="2">The sequence shown here is derived from an EMBL/GenBank/DDBJ whole genome shotgun (WGS) entry which is preliminary data.</text>
</comment>
<feature type="chain" id="PRO_5017422822" evidence="1">
    <location>
        <begin position="26"/>
        <end position="128"/>
    </location>
</feature>
<evidence type="ECO:0000313" key="2">
    <source>
        <dbReference type="EMBL" id="RIY39521.1"/>
    </source>
</evidence>
<proteinExistence type="predicted"/>
<feature type="signal peptide" evidence="1">
    <location>
        <begin position="1"/>
        <end position="25"/>
    </location>
</feature>
<dbReference type="AlphaFoldDB" id="A0A3A1YPR2"/>
<dbReference type="OrthoDB" id="8780961at2"/>
<protein>
    <submittedName>
        <fullName evidence="2">Uncharacterized protein</fullName>
    </submittedName>
</protein>
<dbReference type="EMBL" id="NQYH01000015">
    <property type="protein sequence ID" value="RIY39521.1"/>
    <property type="molecule type" value="Genomic_DNA"/>
</dbReference>